<dbReference type="OrthoDB" id="9799092at2"/>
<keyword evidence="2" id="KW-1185">Reference proteome</keyword>
<comment type="caution">
    <text evidence="1">The sequence shown here is derived from an EMBL/GenBank/DDBJ whole genome shotgun (WGS) entry which is preliminary data.</text>
</comment>
<protein>
    <submittedName>
        <fullName evidence="1">GrpB-like predicted nucleotidyltransferase (UPF0157 family)</fullName>
    </submittedName>
</protein>
<name>A0A4R3L2L2_9BACL</name>
<dbReference type="Pfam" id="PF04229">
    <property type="entry name" value="GrpB"/>
    <property type="match status" value="1"/>
</dbReference>
<accession>A0A4R3L2L2</accession>
<dbReference type="InterPro" id="IPR007344">
    <property type="entry name" value="GrpB/CoaE"/>
</dbReference>
<evidence type="ECO:0000313" key="2">
    <source>
        <dbReference type="Proteomes" id="UP000294937"/>
    </source>
</evidence>
<dbReference type="InterPro" id="IPR043519">
    <property type="entry name" value="NT_sf"/>
</dbReference>
<organism evidence="1 2">
    <name type="scientific">Hazenella coriacea</name>
    <dbReference type="NCBI Taxonomy" id="1179467"/>
    <lineage>
        <taxon>Bacteria</taxon>
        <taxon>Bacillati</taxon>
        <taxon>Bacillota</taxon>
        <taxon>Bacilli</taxon>
        <taxon>Bacillales</taxon>
        <taxon>Thermoactinomycetaceae</taxon>
        <taxon>Hazenella</taxon>
    </lineage>
</organism>
<dbReference type="EMBL" id="SMAG01000009">
    <property type="protein sequence ID" value="TCS93135.1"/>
    <property type="molecule type" value="Genomic_DNA"/>
</dbReference>
<evidence type="ECO:0000313" key="1">
    <source>
        <dbReference type="EMBL" id="TCS93135.1"/>
    </source>
</evidence>
<reference evidence="1 2" key="1">
    <citation type="submission" date="2019-03" db="EMBL/GenBank/DDBJ databases">
        <title>Genomic Encyclopedia of Type Strains, Phase IV (KMG-IV): sequencing the most valuable type-strain genomes for metagenomic binning, comparative biology and taxonomic classification.</title>
        <authorList>
            <person name="Goeker M."/>
        </authorList>
    </citation>
    <scope>NUCLEOTIDE SEQUENCE [LARGE SCALE GENOMIC DNA]</scope>
    <source>
        <strain evidence="1 2">DSM 45707</strain>
    </source>
</reference>
<dbReference type="Proteomes" id="UP000294937">
    <property type="component" value="Unassembled WGS sequence"/>
</dbReference>
<gene>
    <name evidence="1" type="ORF">EDD58_10977</name>
</gene>
<dbReference type="PANTHER" id="PTHR34822:SF1">
    <property type="entry name" value="GRPB FAMILY PROTEIN"/>
    <property type="match status" value="1"/>
</dbReference>
<proteinExistence type="predicted"/>
<dbReference type="Gene3D" id="3.30.460.10">
    <property type="entry name" value="Beta Polymerase, domain 2"/>
    <property type="match status" value="1"/>
</dbReference>
<dbReference type="AlphaFoldDB" id="A0A4R3L2L2"/>
<sequence>MRKVEVTEYNPSWKQQFEQEAIQIKKIFTNEIIDLHHIGSTSIPHLKAKPIIDILMVVKNIDLINPFYSQMSHLGYKAKGENGISGRRYFEKGEIVHLAHVHVFQEGNEHIHRHLAFRDFLRSHPQVANDYGELKEILAQKYPYDITSYIAGKRKLVEDIEQQALAWIATSQS</sequence>
<dbReference type="SUPFAM" id="SSF81301">
    <property type="entry name" value="Nucleotidyltransferase"/>
    <property type="match status" value="1"/>
</dbReference>
<keyword evidence="1" id="KW-0808">Transferase</keyword>
<dbReference type="PANTHER" id="PTHR34822">
    <property type="entry name" value="GRPB DOMAIN PROTEIN (AFU_ORTHOLOGUE AFUA_1G01530)"/>
    <property type="match status" value="1"/>
</dbReference>
<dbReference type="RefSeq" id="WP_131926268.1">
    <property type="nucleotide sequence ID" value="NZ_SMAG01000009.1"/>
</dbReference>
<dbReference type="GO" id="GO:0016740">
    <property type="term" value="F:transferase activity"/>
    <property type="evidence" value="ECO:0007669"/>
    <property type="project" value="UniProtKB-KW"/>
</dbReference>